<dbReference type="PROSITE" id="PS50206">
    <property type="entry name" value="RHODANESE_3"/>
    <property type="match status" value="1"/>
</dbReference>
<evidence type="ECO:0000256" key="8">
    <source>
        <dbReference type="ARBA" id="ARBA00022977"/>
    </source>
</evidence>
<evidence type="ECO:0000259" key="12">
    <source>
        <dbReference type="PROSITE" id="PS50206"/>
    </source>
</evidence>
<dbReference type="RefSeq" id="WP_052887139.1">
    <property type="nucleotide sequence ID" value="NZ_CP007493.1"/>
</dbReference>
<dbReference type="SUPFAM" id="SSF143437">
    <property type="entry name" value="THUMP domain-like"/>
    <property type="match status" value="1"/>
</dbReference>
<dbReference type="InterPro" id="IPR001763">
    <property type="entry name" value="Rhodanese-like_dom"/>
</dbReference>
<evidence type="ECO:0000256" key="3">
    <source>
        <dbReference type="ARBA" id="ARBA00022555"/>
    </source>
</evidence>
<evidence type="ECO:0000256" key="5">
    <source>
        <dbReference type="ARBA" id="ARBA00022741"/>
    </source>
</evidence>
<dbReference type="CDD" id="cd01712">
    <property type="entry name" value="PPase_ThiI"/>
    <property type="match status" value="1"/>
</dbReference>
<dbReference type="InterPro" id="IPR020536">
    <property type="entry name" value="ThiI_AANH"/>
</dbReference>
<comment type="catalytic activity">
    <reaction evidence="11">
        <text>[ThiI sulfur-carrier protein]-S-sulfanyl-L-cysteine + a uridine in tRNA + 2 reduced [2Fe-2S]-[ferredoxin] + ATP + H(+) = [ThiI sulfur-carrier protein]-L-cysteine + a 4-thiouridine in tRNA + 2 oxidized [2Fe-2S]-[ferredoxin] + AMP + diphosphate</text>
        <dbReference type="Rhea" id="RHEA:24176"/>
        <dbReference type="Rhea" id="RHEA-COMP:10000"/>
        <dbReference type="Rhea" id="RHEA-COMP:10001"/>
        <dbReference type="Rhea" id="RHEA-COMP:13337"/>
        <dbReference type="Rhea" id="RHEA-COMP:13338"/>
        <dbReference type="Rhea" id="RHEA-COMP:13339"/>
        <dbReference type="Rhea" id="RHEA-COMP:13340"/>
        <dbReference type="ChEBI" id="CHEBI:15378"/>
        <dbReference type="ChEBI" id="CHEBI:29950"/>
        <dbReference type="ChEBI" id="CHEBI:30616"/>
        <dbReference type="ChEBI" id="CHEBI:33019"/>
        <dbReference type="ChEBI" id="CHEBI:33737"/>
        <dbReference type="ChEBI" id="CHEBI:33738"/>
        <dbReference type="ChEBI" id="CHEBI:61963"/>
        <dbReference type="ChEBI" id="CHEBI:65315"/>
        <dbReference type="ChEBI" id="CHEBI:136798"/>
        <dbReference type="ChEBI" id="CHEBI:456215"/>
        <dbReference type="EC" id="2.8.1.4"/>
    </reaction>
</comment>
<feature type="domain" description="THUMP" evidence="13">
    <location>
        <begin position="61"/>
        <end position="163"/>
    </location>
</feature>
<comment type="pathway">
    <text evidence="11">Cofactor biosynthesis; thiamine diphosphate biosynthesis.</text>
</comment>
<dbReference type="SMART" id="SM00981">
    <property type="entry name" value="THUMP"/>
    <property type="match status" value="1"/>
</dbReference>
<dbReference type="SMART" id="SM00450">
    <property type="entry name" value="RHOD"/>
    <property type="match status" value="1"/>
</dbReference>
<dbReference type="GO" id="GO:0009229">
    <property type="term" value="P:thiamine diphosphate biosynthetic process"/>
    <property type="evidence" value="ECO:0007669"/>
    <property type="project" value="UniProtKB-UniRule"/>
</dbReference>
<dbReference type="Pfam" id="PF00581">
    <property type="entry name" value="Rhodanese"/>
    <property type="match status" value="1"/>
</dbReference>
<dbReference type="GO" id="GO:0002937">
    <property type="term" value="P:tRNA 4-thiouridine biosynthesis"/>
    <property type="evidence" value="ECO:0007669"/>
    <property type="project" value="TreeGrafter"/>
</dbReference>
<dbReference type="InterPro" id="IPR036873">
    <property type="entry name" value="Rhodanese-like_dom_sf"/>
</dbReference>
<comment type="subcellular location">
    <subcellularLocation>
        <location evidence="1 11">Cytoplasm</location>
    </subcellularLocation>
</comment>
<comment type="catalytic activity">
    <reaction evidence="11">
        <text>[ThiS sulfur-carrier protein]-C-terminal Gly-Gly-AMP + S-sulfanyl-L-cysteinyl-[cysteine desulfurase] + AH2 = [ThiS sulfur-carrier protein]-C-terminal-Gly-aminoethanethioate + L-cysteinyl-[cysteine desulfurase] + A + AMP + 2 H(+)</text>
        <dbReference type="Rhea" id="RHEA:43340"/>
        <dbReference type="Rhea" id="RHEA-COMP:12157"/>
        <dbReference type="Rhea" id="RHEA-COMP:12158"/>
        <dbReference type="Rhea" id="RHEA-COMP:12910"/>
        <dbReference type="Rhea" id="RHEA-COMP:19908"/>
        <dbReference type="ChEBI" id="CHEBI:13193"/>
        <dbReference type="ChEBI" id="CHEBI:15378"/>
        <dbReference type="ChEBI" id="CHEBI:17499"/>
        <dbReference type="ChEBI" id="CHEBI:29950"/>
        <dbReference type="ChEBI" id="CHEBI:61963"/>
        <dbReference type="ChEBI" id="CHEBI:90618"/>
        <dbReference type="ChEBI" id="CHEBI:232372"/>
        <dbReference type="ChEBI" id="CHEBI:456215"/>
    </reaction>
</comment>
<dbReference type="NCBIfam" id="TIGR00342">
    <property type="entry name" value="tRNA uracil 4-sulfurtransferase ThiI"/>
    <property type="match status" value="1"/>
</dbReference>
<dbReference type="GO" id="GO:0005829">
    <property type="term" value="C:cytosol"/>
    <property type="evidence" value="ECO:0007669"/>
    <property type="project" value="TreeGrafter"/>
</dbReference>
<dbReference type="EC" id="2.8.1.4" evidence="11"/>
<dbReference type="Gene3D" id="3.40.50.620">
    <property type="entry name" value="HUPs"/>
    <property type="match status" value="1"/>
</dbReference>
<keyword evidence="7 11" id="KW-0694">RNA-binding</keyword>
<keyword evidence="8 11" id="KW-0784">Thiamine biosynthesis</keyword>
<dbReference type="HAMAP" id="MF_00021">
    <property type="entry name" value="ThiI"/>
    <property type="match status" value="1"/>
</dbReference>
<feature type="binding site" evidence="11">
    <location>
        <position position="263"/>
    </location>
    <ligand>
        <name>ATP</name>
        <dbReference type="ChEBI" id="CHEBI:30616"/>
    </ligand>
</feature>
<comment type="similarity">
    <text evidence="11">Belongs to the ThiI family.</text>
</comment>
<dbReference type="GO" id="GO:0005524">
    <property type="term" value="F:ATP binding"/>
    <property type="evidence" value="ECO:0007669"/>
    <property type="project" value="UniProtKB-UniRule"/>
</dbReference>
<feature type="domain" description="Rhodanese" evidence="12">
    <location>
        <begin position="400"/>
        <end position="487"/>
    </location>
</feature>
<dbReference type="PANTHER" id="PTHR43209:SF1">
    <property type="entry name" value="TRNA SULFURTRANSFERASE"/>
    <property type="match status" value="1"/>
</dbReference>
<evidence type="ECO:0000256" key="6">
    <source>
        <dbReference type="ARBA" id="ARBA00022840"/>
    </source>
</evidence>
<evidence type="ECO:0000259" key="13">
    <source>
        <dbReference type="PROSITE" id="PS51165"/>
    </source>
</evidence>
<dbReference type="InterPro" id="IPR049961">
    <property type="entry name" value="ThiI_N"/>
</dbReference>
<dbReference type="InterPro" id="IPR050102">
    <property type="entry name" value="tRNA_sulfurtransferase_ThiI"/>
</dbReference>
<feature type="binding site" evidence="11">
    <location>
        <begin position="181"/>
        <end position="182"/>
    </location>
    <ligand>
        <name>ATP</name>
        <dbReference type="ChEBI" id="CHEBI:30616"/>
    </ligand>
</feature>
<dbReference type="STRING" id="697581.TCARB_1590"/>
<dbReference type="CDD" id="cd11716">
    <property type="entry name" value="THUMP_ThiI"/>
    <property type="match status" value="1"/>
</dbReference>
<dbReference type="SUPFAM" id="SSF52402">
    <property type="entry name" value="Adenine nucleotide alpha hydrolases-like"/>
    <property type="match status" value="1"/>
</dbReference>
<comment type="function">
    <text evidence="11">Catalyzes the ATP-dependent transfer of a sulfur to tRNA to produce 4-thiouridine in position 8 of tRNAs, which functions as a near-UV photosensor. Also catalyzes the transfer of sulfur to the sulfur carrier protein ThiS, forming ThiS-thiocarboxylate. This is a step in the synthesis of thiazole, in the thiamine biosynthesis pathway. The sulfur is donated as persulfide by IscS.</text>
</comment>
<protein>
    <recommendedName>
        <fullName evidence="11">tRNA sulfurtransferase</fullName>
        <ecNumber evidence="11">2.8.1.4</ecNumber>
    </recommendedName>
    <alternativeName>
        <fullName evidence="11">Sulfur carrier protein ThiS sulfurtransferase</fullName>
    </alternativeName>
    <alternativeName>
        <fullName evidence="11">Thiamine biosynthesis protein ThiI</fullName>
    </alternativeName>
    <alternativeName>
        <fullName evidence="11">tRNA 4-thiouridine synthase</fullName>
    </alternativeName>
</protein>
<keyword evidence="5 11" id="KW-0547">Nucleotide-binding</keyword>
<evidence type="ECO:0000256" key="2">
    <source>
        <dbReference type="ARBA" id="ARBA00022490"/>
    </source>
</evidence>
<dbReference type="SUPFAM" id="SSF52821">
    <property type="entry name" value="Rhodanese/Cell cycle control phosphatase"/>
    <property type="match status" value="1"/>
</dbReference>
<dbReference type="GO" id="GO:0000049">
    <property type="term" value="F:tRNA binding"/>
    <property type="evidence" value="ECO:0007669"/>
    <property type="project" value="UniProtKB-UniRule"/>
</dbReference>
<evidence type="ECO:0000256" key="10">
    <source>
        <dbReference type="ARBA" id="ARBA00023284"/>
    </source>
</evidence>
<dbReference type="InterPro" id="IPR049962">
    <property type="entry name" value="THUMP_ThiI"/>
</dbReference>
<dbReference type="InterPro" id="IPR003720">
    <property type="entry name" value="tRNA_STrfase"/>
</dbReference>
<evidence type="ECO:0000256" key="4">
    <source>
        <dbReference type="ARBA" id="ARBA00022679"/>
    </source>
</evidence>
<dbReference type="PANTHER" id="PTHR43209">
    <property type="entry name" value="TRNA SULFURTRANSFERASE"/>
    <property type="match status" value="1"/>
</dbReference>
<keyword evidence="10" id="KW-0676">Redox-active center</keyword>
<dbReference type="Pfam" id="PF22025">
    <property type="entry name" value="ThiI_fer"/>
    <property type="match status" value="1"/>
</dbReference>
<keyword evidence="2 11" id="KW-0963">Cytoplasm</keyword>
<dbReference type="GO" id="GO:0140741">
    <property type="term" value="F:tRNA-uracil-4 sulfurtransferase activity"/>
    <property type="evidence" value="ECO:0007669"/>
    <property type="project" value="UniProtKB-EC"/>
</dbReference>
<gene>
    <name evidence="11" type="primary">thiI</name>
    <name evidence="14" type="ORF">TCARB_1590</name>
</gene>
<reference evidence="15" key="1">
    <citation type="book" date="2010" name="EXTREMOPHILES" publisher="0:0-0">
        <title>Complete genome sequences of ten hyperthermophilic archaea reveal their metabolic capabilities and possible ecological roles.</title>
        <editorList>
            <person name="?"/>
        </editorList>
        <authorList>
            <person name="Ravin N.V."/>
            <person name="Mardanov A.V."/>
            <person name="Bonch-Osmolovskaya E.A."/>
            <person name="Skryabin K.G."/>
        </authorList>
    </citation>
    <scope>NUCLEOTIDE SEQUENCE [LARGE SCALE GENOMIC DNA]</scope>
    <source>
        <strain evidence="15">1505</strain>
    </source>
</reference>
<sequence>MENKLRDVLIVRLGEVTIKGKKSRDRFEKKLIENIKEALRLSGLQGEVKREYGRIYVYSSQEAIKVLRRVFGITSISSAVEFEFETLGEIVEVAYQLFCDKVKGKTFAVKARRTGTHSFTSMDIAREVGERLYPCSRGVDLENPEFTVYIEVRGNKAYLFQDVVKAYGGLPVGVEGRIVALVSGGFDSIVAAWYMLKRGAEVHFVFCNMAGELTERLVASVVKMLVDNWGYGYSPKLYVADFRPLVKELRKKVDPGLLGVVLKRYMYRTAEHVARKINALGIVTGESLGQVSSQTLENLYSSSTAVSLPVYRPLIGMDKEEIIARAREIGTYEASARVKEVCGVYSVHPRTRSRLEEVLREEEKIDKTVFEGVVSSLREIDLRTLGIQAESLDEVEISTIDPDSIVIDLRPPEKYREGHVPGSINIDFAELPVALEKLDPNKKYIFICDEGGLSREAAYTLRKLGYKAWSFRGGYRALSRKLDGLSS</sequence>
<keyword evidence="4 11" id="KW-0808">Transferase</keyword>
<evidence type="ECO:0000256" key="1">
    <source>
        <dbReference type="ARBA" id="ARBA00004496"/>
    </source>
</evidence>
<name>A0A3G1A6M1_9CREN</name>
<dbReference type="PROSITE" id="PS51165">
    <property type="entry name" value="THUMP"/>
    <property type="match status" value="1"/>
</dbReference>
<dbReference type="AlphaFoldDB" id="A0A3G1A6M1"/>
<dbReference type="CDD" id="cd00158">
    <property type="entry name" value="RHOD"/>
    <property type="match status" value="1"/>
</dbReference>
<dbReference type="InterPro" id="IPR004114">
    <property type="entry name" value="THUMP_dom"/>
</dbReference>
<dbReference type="GO" id="GO:0052837">
    <property type="term" value="P:thiazole biosynthetic process"/>
    <property type="evidence" value="ECO:0007669"/>
    <property type="project" value="TreeGrafter"/>
</dbReference>
<feature type="active site" description="Cysteine persulfide intermediate" evidence="11">
    <location>
        <position position="448"/>
    </location>
</feature>
<keyword evidence="6 11" id="KW-0067">ATP-binding</keyword>
<evidence type="ECO:0000313" key="14">
    <source>
        <dbReference type="EMBL" id="AJB42632.1"/>
    </source>
</evidence>
<comment type="caution">
    <text evidence="11">Lacks conserved residue(s) required for the propagation of feature annotation.</text>
</comment>
<dbReference type="Proteomes" id="UP000266720">
    <property type="component" value="Chromosome"/>
</dbReference>
<dbReference type="UniPathway" id="UPA00060"/>
<dbReference type="InterPro" id="IPR014729">
    <property type="entry name" value="Rossmann-like_a/b/a_fold"/>
</dbReference>
<evidence type="ECO:0000256" key="11">
    <source>
        <dbReference type="HAMAP-Rule" id="MF_00021"/>
    </source>
</evidence>
<dbReference type="InterPro" id="IPR054173">
    <property type="entry name" value="ThiI_fer"/>
</dbReference>
<dbReference type="Pfam" id="PF02568">
    <property type="entry name" value="ThiI"/>
    <property type="match status" value="1"/>
</dbReference>
<dbReference type="Gene3D" id="3.40.250.10">
    <property type="entry name" value="Rhodanese-like domain"/>
    <property type="match status" value="1"/>
</dbReference>
<dbReference type="Gene3D" id="3.30.2130.30">
    <property type="match status" value="1"/>
</dbReference>
<accession>A0A3G1A6M1</accession>
<evidence type="ECO:0000256" key="9">
    <source>
        <dbReference type="ARBA" id="ARBA00023157"/>
    </source>
</evidence>
<feature type="binding site" evidence="11">
    <location>
        <position position="294"/>
    </location>
    <ligand>
        <name>ATP</name>
        <dbReference type="ChEBI" id="CHEBI:30616"/>
    </ligand>
</feature>
<organism evidence="14 15">
    <name type="scientific">Thermofilum adornatum 1505</name>
    <dbReference type="NCBI Taxonomy" id="697581"/>
    <lineage>
        <taxon>Archaea</taxon>
        <taxon>Thermoproteota</taxon>
        <taxon>Thermoprotei</taxon>
        <taxon>Thermofilales</taxon>
        <taxon>Thermofilaceae</taxon>
        <taxon>Thermofilum</taxon>
    </lineage>
</organism>
<keyword evidence="3 11" id="KW-0820">tRNA-binding</keyword>
<evidence type="ECO:0000256" key="7">
    <source>
        <dbReference type="ARBA" id="ARBA00022884"/>
    </source>
</evidence>
<proteinExistence type="inferred from homology"/>
<dbReference type="Pfam" id="PF02926">
    <property type="entry name" value="THUMP"/>
    <property type="match status" value="1"/>
</dbReference>
<dbReference type="KEGG" id="tcb:TCARB_1590"/>
<evidence type="ECO:0000313" key="15">
    <source>
        <dbReference type="Proteomes" id="UP000266720"/>
    </source>
</evidence>
<feature type="binding site" evidence="11">
    <location>
        <position position="285"/>
    </location>
    <ligand>
        <name>ATP</name>
        <dbReference type="ChEBI" id="CHEBI:30616"/>
    </ligand>
</feature>
<dbReference type="GO" id="GO:0004810">
    <property type="term" value="F:CCA tRNA nucleotidyltransferase activity"/>
    <property type="evidence" value="ECO:0007669"/>
    <property type="project" value="InterPro"/>
</dbReference>
<dbReference type="GO" id="GO:0009228">
    <property type="term" value="P:thiamine biosynthetic process"/>
    <property type="evidence" value="ECO:0007669"/>
    <property type="project" value="UniProtKB-KW"/>
</dbReference>
<dbReference type="EMBL" id="CP007493">
    <property type="protein sequence ID" value="AJB42632.1"/>
    <property type="molecule type" value="Genomic_DNA"/>
</dbReference>
<keyword evidence="9" id="KW-1015">Disulfide bond</keyword>
<dbReference type="GeneID" id="25406995"/>